<keyword evidence="7" id="KW-1185">Reference proteome</keyword>
<organism evidence="7 8">
    <name type="scientific">Panagrellus redivivus</name>
    <name type="common">Microworm</name>
    <dbReference type="NCBI Taxonomy" id="6233"/>
    <lineage>
        <taxon>Eukaryota</taxon>
        <taxon>Metazoa</taxon>
        <taxon>Ecdysozoa</taxon>
        <taxon>Nematoda</taxon>
        <taxon>Chromadorea</taxon>
        <taxon>Rhabditida</taxon>
        <taxon>Tylenchina</taxon>
        <taxon>Panagrolaimomorpha</taxon>
        <taxon>Panagrolaimoidea</taxon>
        <taxon>Panagrolaimidae</taxon>
        <taxon>Panagrellus</taxon>
    </lineage>
</organism>
<dbReference type="InterPro" id="IPR015422">
    <property type="entry name" value="PyrdxlP-dep_Trfase_small"/>
</dbReference>
<proteinExistence type="inferred from homology"/>
<evidence type="ECO:0000256" key="1">
    <source>
        <dbReference type="ARBA" id="ARBA00001933"/>
    </source>
</evidence>
<accession>A0A7E4VFU9</accession>
<dbReference type="InterPro" id="IPR015421">
    <property type="entry name" value="PyrdxlP-dep_Trfase_major"/>
</dbReference>
<evidence type="ECO:0000313" key="8">
    <source>
        <dbReference type="WBParaSite" id="Pan_g20302.t1"/>
    </source>
</evidence>
<dbReference type="SUPFAM" id="SSF53383">
    <property type="entry name" value="PLP-dependent transferases"/>
    <property type="match status" value="1"/>
</dbReference>
<evidence type="ECO:0000256" key="3">
    <source>
        <dbReference type="ARBA" id="ARBA00022898"/>
    </source>
</evidence>
<dbReference type="Pfam" id="PF01212">
    <property type="entry name" value="Beta_elim_lyase"/>
    <property type="match status" value="1"/>
</dbReference>
<dbReference type="Gene3D" id="3.40.640.10">
    <property type="entry name" value="Type I PLP-dependent aspartate aminotransferase-like (Major domain)"/>
    <property type="match status" value="1"/>
</dbReference>
<comment type="cofactor">
    <cofactor evidence="1">
        <name>pyridoxal 5'-phosphate</name>
        <dbReference type="ChEBI" id="CHEBI:597326"/>
    </cofactor>
</comment>
<dbReference type="InterPro" id="IPR015424">
    <property type="entry name" value="PyrdxlP-dep_Trfase"/>
</dbReference>
<dbReference type="AlphaFoldDB" id="A0A7E4VFU9"/>
<evidence type="ECO:0000256" key="5">
    <source>
        <dbReference type="PIRSR" id="PIRSR017617-1"/>
    </source>
</evidence>
<evidence type="ECO:0000313" key="7">
    <source>
        <dbReference type="Proteomes" id="UP000492821"/>
    </source>
</evidence>
<dbReference type="GO" id="GO:0006567">
    <property type="term" value="P:L-threonine catabolic process"/>
    <property type="evidence" value="ECO:0007669"/>
    <property type="project" value="TreeGrafter"/>
</dbReference>
<dbReference type="PANTHER" id="PTHR48097:SF9">
    <property type="entry name" value="L-THREONINE ALDOLASE"/>
    <property type="match status" value="1"/>
</dbReference>
<feature type="domain" description="Aromatic amino acid beta-eliminating lyase/threonine aldolase" evidence="6">
    <location>
        <begin position="16"/>
        <end position="300"/>
    </location>
</feature>
<dbReference type="GO" id="GO:0005829">
    <property type="term" value="C:cytosol"/>
    <property type="evidence" value="ECO:0007669"/>
    <property type="project" value="TreeGrafter"/>
</dbReference>
<dbReference type="PIRSF" id="PIRSF017617">
    <property type="entry name" value="Thr_aldolase"/>
    <property type="match status" value="1"/>
</dbReference>
<evidence type="ECO:0000256" key="4">
    <source>
        <dbReference type="ARBA" id="ARBA00023239"/>
    </source>
</evidence>
<dbReference type="GO" id="GO:0008732">
    <property type="term" value="F:L-allo-threonine aldolase activity"/>
    <property type="evidence" value="ECO:0007669"/>
    <property type="project" value="TreeGrafter"/>
</dbReference>
<dbReference type="Proteomes" id="UP000492821">
    <property type="component" value="Unassembled WGS sequence"/>
</dbReference>
<dbReference type="GO" id="GO:0006545">
    <property type="term" value="P:glycine biosynthetic process"/>
    <property type="evidence" value="ECO:0007669"/>
    <property type="project" value="TreeGrafter"/>
</dbReference>
<keyword evidence="4" id="KW-0456">Lyase</keyword>
<dbReference type="NCBIfam" id="NF041359">
    <property type="entry name" value="GntG_guanitoxin"/>
    <property type="match status" value="1"/>
</dbReference>
<keyword evidence="3" id="KW-0663">Pyridoxal phosphate</keyword>
<dbReference type="Gene3D" id="3.90.1150.10">
    <property type="entry name" value="Aspartate Aminotransferase, domain 1"/>
    <property type="match status" value="1"/>
</dbReference>
<feature type="modified residue" description="N6-(pyridoxal phosphate)lysine" evidence="5">
    <location>
        <position position="213"/>
    </location>
</feature>
<dbReference type="InterPro" id="IPR001597">
    <property type="entry name" value="ArAA_b-elim_lyase/Thr_aldolase"/>
</dbReference>
<dbReference type="WBParaSite" id="Pan_g20302.t1">
    <property type="protein sequence ID" value="Pan_g20302.t1"/>
    <property type="gene ID" value="Pan_g20302"/>
</dbReference>
<dbReference type="FunFam" id="3.40.640.10:FF:000030">
    <property type="entry name" value="Low-specificity L-threonine aldolase"/>
    <property type="match status" value="1"/>
</dbReference>
<dbReference type="PANTHER" id="PTHR48097">
    <property type="entry name" value="L-THREONINE ALDOLASE-RELATED"/>
    <property type="match status" value="1"/>
</dbReference>
<comment type="similarity">
    <text evidence="2">Belongs to the threonine aldolase family.</text>
</comment>
<name>A0A7E4VFU9_PANRE</name>
<evidence type="ECO:0000256" key="2">
    <source>
        <dbReference type="ARBA" id="ARBA00006966"/>
    </source>
</evidence>
<sequence>MYTDNIAVAEDTKYVDLRSDTVTRACPEMRKVMAEAIVGDDVYSEDPTVLALEQRCAKLFNKEAALFVVSGTMGNLLSIMAHTLGRGEILIGRTSHIQRWELGGYARIAGVSAVTIDVNPDGTLNLGQIKEAICPGDCHRAQTKLICVENTQNFTGGKAISVEYMQKIRDIADSANLKVHVDGARLFNAAVKLGVSVAELTKHADSVQMCFSKGLGAPVGTIITGTTEFIRQARLDRKVLGGGWRQAGHLAAAAMYALDHGYDWIAADNNRAVRLAQAINQFGSKKITADEDGITNMVLVTVADPENAVSILKKHGVLAMHFDVNRIRAVIHRDIDDAGIEKAINAFQALA</sequence>
<protein>
    <submittedName>
        <fullName evidence="8">Beta_elim_lyase domain-containing protein</fullName>
    </submittedName>
</protein>
<evidence type="ECO:0000259" key="6">
    <source>
        <dbReference type="Pfam" id="PF01212"/>
    </source>
</evidence>
<reference evidence="8" key="2">
    <citation type="submission" date="2020-10" db="UniProtKB">
        <authorList>
            <consortium name="WormBaseParasite"/>
        </authorList>
    </citation>
    <scope>IDENTIFICATION</scope>
</reference>
<reference evidence="7" key="1">
    <citation type="journal article" date="2013" name="Genetics">
        <title>The draft genome and transcriptome of Panagrellus redivivus are shaped by the harsh demands of a free-living lifestyle.</title>
        <authorList>
            <person name="Srinivasan J."/>
            <person name="Dillman A.R."/>
            <person name="Macchietto M.G."/>
            <person name="Heikkinen L."/>
            <person name="Lakso M."/>
            <person name="Fracchia K.M."/>
            <person name="Antoshechkin I."/>
            <person name="Mortazavi A."/>
            <person name="Wong G."/>
            <person name="Sternberg P.W."/>
        </authorList>
    </citation>
    <scope>NUCLEOTIDE SEQUENCE [LARGE SCALE GENOMIC DNA]</scope>
    <source>
        <strain evidence="7">MT8872</strain>
    </source>
</reference>
<dbReference type="InterPro" id="IPR023603">
    <property type="entry name" value="Low_specificity_L-TA-like"/>
</dbReference>